<evidence type="ECO:0000313" key="2">
    <source>
        <dbReference type="Proteomes" id="UP001530400"/>
    </source>
</evidence>
<dbReference type="EMBL" id="JALLPJ020000149">
    <property type="protein sequence ID" value="KAL3800936.1"/>
    <property type="molecule type" value="Genomic_DNA"/>
</dbReference>
<keyword evidence="2" id="KW-1185">Reference proteome</keyword>
<name>A0ABD3QN51_9STRA</name>
<reference evidence="1 2" key="1">
    <citation type="submission" date="2024-10" db="EMBL/GenBank/DDBJ databases">
        <title>Updated reference genomes for cyclostephanoid diatoms.</title>
        <authorList>
            <person name="Roberts W.R."/>
            <person name="Alverson A.J."/>
        </authorList>
    </citation>
    <scope>NUCLEOTIDE SEQUENCE [LARGE SCALE GENOMIC DNA]</scope>
    <source>
        <strain evidence="1 2">AJA010-31</strain>
    </source>
</reference>
<evidence type="ECO:0000313" key="1">
    <source>
        <dbReference type="EMBL" id="KAL3800936.1"/>
    </source>
</evidence>
<proteinExistence type="predicted"/>
<gene>
    <name evidence="1" type="ORF">ACHAWO_000069</name>
</gene>
<dbReference type="Proteomes" id="UP001530400">
    <property type="component" value="Unassembled WGS sequence"/>
</dbReference>
<accession>A0ABD3QN51</accession>
<sequence length="102" mass="11700">MCYEKAKEMGLFVEQTDPSYKNNLEYQRKHNQIKTNIKQQLKAAWDRAESRGIKVERTYGTLDAMKKSLSSFLAILGPPTPNAKSAVTPQTMTVKKRIHEEI</sequence>
<comment type="caution">
    <text evidence="1">The sequence shown here is derived from an EMBL/GenBank/DDBJ whole genome shotgun (WGS) entry which is preliminary data.</text>
</comment>
<organism evidence="1 2">
    <name type="scientific">Cyclotella atomus</name>
    <dbReference type="NCBI Taxonomy" id="382360"/>
    <lineage>
        <taxon>Eukaryota</taxon>
        <taxon>Sar</taxon>
        <taxon>Stramenopiles</taxon>
        <taxon>Ochrophyta</taxon>
        <taxon>Bacillariophyta</taxon>
        <taxon>Coscinodiscophyceae</taxon>
        <taxon>Thalassiosirophycidae</taxon>
        <taxon>Stephanodiscales</taxon>
        <taxon>Stephanodiscaceae</taxon>
        <taxon>Cyclotella</taxon>
    </lineage>
</organism>
<dbReference type="AlphaFoldDB" id="A0ABD3QN51"/>
<protein>
    <submittedName>
        <fullName evidence="1">Uncharacterized protein</fullName>
    </submittedName>
</protein>